<accession>A0A6M9PXU9</accession>
<sequence length="204" mass="23055">MIVANEISSQKDGDMQGEMQIDTEEFLAVLKRLKPKKITKASLAEDLYIALFNGEAIFCVRGIQTKCLIEKGHWDGYITVNAGVVQSFLTARPKGLVVTLKVKGNLFQIENLKVPCKTMQSPEWITAMSFEAHLHDDLQKSPAKIDRYCPKCGKKRGEYLKLKLAQKTLIDDPLPSKRPPKYPSTRKCSACSYEWLECDDLVDE</sequence>
<dbReference type="Proteomes" id="UP000500806">
    <property type="component" value="Chromosome"/>
</dbReference>
<evidence type="ECO:0000313" key="1">
    <source>
        <dbReference type="EMBL" id="QKM62696.1"/>
    </source>
</evidence>
<evidence type="ECO:0000313" key="2">
    <source>
        <dbReference type="Proteomes" id="UP000500806"/>
    </source>
</evidence>
<dbReference type="KEGG" id="pani:DCO16_06280"/>
<dbReference type="EMBL" id="CP028941">
    <property type="protein sequence ID" value="QKM62696.1"/>
    <property type="molecule type" value="Genomic_DNA"/>
</dbReference>
<gene>
    <name evidence="1" type="ORF">DCO16_06280</name>
</gene>
<reference evidence="1 2" key="1">
    <citation type="submission" date="2018-04" db="EMBL/GenBank/DDBJ databases">
        <title>Polynucleobacter sp. LimPoW16 genome.</title>
        <authorList>
            <person name="Hahn M.W."/>
        </authorList>
    </citation>
    <scope>NUCLEOTIDE SEQUENCE [LARGE SCALE GENOMIC DNA]</scope>
    <source>
        <strain evidence="1 2">LimPoW16</strain>
    </source>
</reference>
<dbReference type="AlphaFoldDB" id="A0A6M9PXU9"/>
<keyword evidence="2" id="KW-1185">Reference proteome</keyword>
<organism evidence="1 2">
    <name type="scientific">Polynucleobacter antarcticus</name>
    <dbReference type="NCBI Taxonomy" id="1743162"/>
    <lineage>
        <taxon>Bacteria</taxon>
        <taxon>Pseudomonadati</taxon>
        <taxon>Pseudomonadota</taxon>
        <taxon>Betaproteobacteria</taxon>
        <taxon>Burkholderiales</taxon>
        <taxon>Burkholderiaceae</taxon>
        <taxon>Polynucleobacter</taxon>
    </lineage>
</organism>
<protein>
    <submittedName>
        <fullName evidence="1">Uncharacterized protein</fullName>
    </submittedName>
</protein>
<proteinExistence type="predicted"/>
<name>A0A6M9PXU9_9BURK</name>